<evidence type="ECO:0000259" key="1">
    <source>
        <dbReference type="Pfam" id="PF12697"/>
    </source>
</evidence>
<reference evidence="3" key="1">
    <citation type="journal article" date="2019" name="Int. J. Syst. Evol. Microbiol.">
        <title>The Global Catalogue of Microorganisms (GCM) 10K type strain sequencing project: providing services to taxonomists for standard genome sequencing and annotation.</title>
        <authorList>
            <consortium name="The Broad Institute Genomics Platform"/>
            <consortium name="The Broad Institute Genome Sequencing Center for Infectious Disease"/>
            <person name="Wu L."/>
            <person name="Ma J."/>
        </authorList>
    </citation>
    <scope>NUCLEOTIDE SEQUENCE [LARGE SCALE GENOMIC DNA]</scope>
    <source>
        <strain evidence="3">JCM 9687</strain>
    </source>
</reference>
<dbReference type="PRINTS" id="PR00111">
    <property type="entry name" value="ABHYDROLASE"/>
</dbReference>
<accession>A0ABP6RW74</accession>
<dbReference type="Proteomes" id="UP001500483">
    <property type="component" value="Unassembled WGS sequence"/>
</dbReference>
<comment type="caution">
    <text evidence="2">The sequence shown here is derived from an EMBL/GenBank/DDBJ whole genome shotgun (WGS) entry which is preliminary data.</text>
</comment>
<feature type="domain" description="AB hydrolase-1" evidence="1">
    <location>
        <begin position="33"/>
        <end position="257"/>
    </location>
</feature>
<proteinExistence type="predicted"/>
<gene>
    <name evidence="2" type="ORF">GCM10020366_47170</name>
</gene>
<sequence length="262" mass="28043">MTTTCPTANREVQRPNDTTIRYAATGPADGPVLVLVHGWGCDRTDFDALIGFLPGHHRVLAVDLAGHGESRSAREDWTMAEFARDVAAVLAAESVDTCVVAGHSMGGAVAVETARLLPAVVTRVVALDALHYLSLFPAQEEQQADAVVRAFHEDFAAATRAMVASGSPEGTDPAAQDAYFERMVAVPRQVGLGAIEALVRWDMDSALRDAQQPITVFAVREILARDAVDRYGDRLRIVPVDLGSHHFHVESPKATAALLADA</sequence>
<protein>
    <submittedName>
        <fullName evidence="2">Alpha/beta hydrolase</fullName>
    </submittedName>
</protein>
<dbReference type="SUPFAM" id="SSF53474">
    <property type="entry name" value="alpha/beta-Hydrolases"/>
    <property type="match status" value="1"/>
</dbReference>
<evidence type="ECO:0000313" key="2">
    <source>
        <dbReference type="EMBL" id="GAA3361796.1"/>
    </source>
</evidence>
<evidence type="ECO:0000313" key="3">
    <source>
        <dbReference type="Proteomes" id="UP001500483"/>
    </source>
</evidence>
<keyword evidence="2" id="KW-0378">Hydrolase</keyword>
<dbReference type="EMBL" id="BAAAYK010000038">
    <property type="protein sequence ID" value="GAA3361796.1"/>
    <property type="molecule type" value="Genomic_DNA"/>
</dbReference>
<organism evidence="2 3">
    <name type="scientific">Saccharopolyspora gregorii</name>
    <dbReference type="NCBI Taxonomy" id="33914"/>
    <lineage>
        <taxon>Bacteria</taxon>
        <taxon>Bacillati</taxon>
        <taxon>Actinomycetota</taxon>
        <taxon>Actinomycetes</taxon>
        <taxon>Pseudonocardiales</taxon>
        <taxon>Pseudonocardiaceae</taxon>
        <taxon>Saccharopolyspora</taxon>
    </lineage>
</organism>
<dbReference type="RefSeq" id="WP_344929462.1">
    <property type="nucleotide sequence ID" value="NZ_BAAAYK010000038.1"/>
</dbReference>
<dbReference type="Pfam" id="PF12697">
    <property type="entry name" value="Abhydrolase_6"/>
    <property type="match status" value="1"/>
</dbReference>
<dbReference type="PANTHER" id="PTHR43798">
    <property type="entry name" value="MONOACYLGLYCEROL LIPASE"/>
    <property type="match status" value="1"/>
</dbReference>
<dbReference type="InterPro" id="IPR029058">
    <property type="entry name" value="AB_hydrolase_fold"/>
</dbReference>
<dbReference type="PANTHER" id="PTHR43798:SF33">
    <property type="entry name" value="HYDROLASE, PUTATIVE (AFU_ORTHOLOGUE AFUA_2G14860)-RELATED"/>
    <property type="match status" value="1"/>
</dbReference>
<name>A0ABP6RW74_9PSEU</name>
<dbReference type="GO" id="GO:0016787">
    <property type="term" value="F:hydrolase activity"/>
    <property type="evidence" value="ECO:0007669"/>
    <property type="project" value="UniProtKB-KW"/>
</dbReference>
<dbReference type="Gene3D" id="3.40.50.1820">
    <property type="entry name" value="alpha/beta hydrolase"/>
    <property type="match status" value="1"/>
</dbReference>
<keyword evidence="3" id="KW-1185">Reference proteome</keyword>
<dbReference type="InterPro" id="IPR050266">
    <property type="entry name" value="AB_hydrolase_sf"/>
</dbReference>
<dbReference type="InterPro" id="IPR000073">
    <property type="entry name" value="AB_hydrolase_1"/>
</dbReference>